<dbReference type="Proteomes" id="UP000292340">
    <property type="component" value="Unassembled WGS sequence"/>
</dbReference>
<evidence type="ECO:0000313" key="2">
    <source>
        <dbReference type="EMBL" id="RYN17821.1"/>
    </source>
</evidence>
<comment type="caution">
    <text evidence="2">The sequence shown here is derived from an EMBL/GenBank/DDBJ whole genome shotgun (WGS) entry which is preliminary data.</text>
</comment>
<feature type="region of interest" description="Disordered" evidence="1">
    <location>
        <begin position="80"/>
        <end position="102"/>
    </location>
</feature>
<name>A0A4Q4PGT8_9PLEO</name>
<gene>
    <name evidence="3" type="ORF">AA0114_g5360</name>
    <name evidence="2" type="ORF">AA0115_g11608</name>
    <name evidence="4" type="ORF">AA0119_g5954</name>
</gene>
<dbReference type="EMBL" id="PDXF01000018">
    <property type="protein sequence ID" value="RYO00630.1"/>
    <property type="molecule type" value="Genomic_DNA"/>
</dbReference>
<reference evidence="2 6" key="2">
    <citation type="journal article" date="2019" name="bioRxiv">
        <title>Genomics, evolutionary history and diagnostics of the Alternaria alternata species group including apple and Asian pear pathotypes.</title>
        <authorList>
            <person name="Armitage A.D."/>
            <person name="Cockerton H.M."/>
            <person name="Sreenivasaprasad S."/>
            <person name="Woodhall J.W."/>
            <person name="Lane C.R."/>
            <person name="Harrison R.J."/>
            <person name="Clarkson J.P."/>
        </authorList>
    </citation>
    <scope>NUCLEOTIDE SEQUENCE</scope>
    <source>
        <strain evidence="6">FERA 1082</strain>
        <strain evidence="2">FERA 1164</strain>
        <strain evidence="4">FERA 635</strain>
    </source>
</reference>
<evidence type="ECO:0000313" key="3">
    <source>
        <dbReference type="EMBL" id="RYN51709.1"/>
    </source>
</evidence>
<dbReference type="EMBL" id="PDXB01000055">
    <property type="protein sequence ID" value="RYN17821.1"/>
    <property type="molecule type" value="Genomic_DNA"/>
</dbReference>
<keyword evidence="7" id="KW-1185">Reference proteome</keyword>
<accession>A0A4Q4PGT8</accession>
<reference evidence="2" key="1">
    <citation type="submission" date="2017-10" db="EMBL/GenBank/DDBJ databases">
        <authorList>
            <person name="Armitage A.D."/>
            <person name="Barbara D.J."/>
            <person name="Woodhall J.W."/>
            <person name="Sreenivasaprasad S."/>
            <person name="Lane C.R."/>
            <person name="Clarkson J.P."/>
            <person name="Harrison R.J."/>
        </authorList>
    </citation>
    <scope>NUCLEOTIDE SEQUENCE</scope>
    <source>
        <strain evidence="2">FERA 1164</strain>
        <strain evidence="4">FERA 635</strain>
    </source>
</reference>
<reference evidence="3" key="3">
    <citation type="journal article" date="2019" name="J. ISSAAS">
        <title>Genomics, evolutionary history and diagnostics of the Alternaria alternata species group including apple and Asian pear pathotypes.</title>
        <authorList>
            <person name="Armitage A.D."/>
            <person name="Cockerton H.M."/>
            <person name="Sreenivasaprasad S."/>
            <person name="Woodhall J."/>
            <person name="Lane C."/>
            <person name="Harrison R.J."/>
            <person name="Clarkson J.P."/>
        </authorList>
    </citation>
    <scope>NUCLEOTIDE SEQUENCE</scope>
    <source>
        <strain evidence="3">FERA 1082</strain>
    </source>
</reference>
<evidence type="ECO:0000313" key="6">
    <source>
        <dbReference type="Proteomes" id="UP000292402"/>
    </source>
</evidence>
<evidence type="ECO:0000313" key="5">
    <source>
        <dbReference type="Proteomes" id="UP000292340"/>
    </source>
</evidence>
<dbReference type="Proteomes" id="UP000292402">
    <property type="component" value="Unassembled WGS sequence"/>
</dbReference>
<dbReference type="Proteomes" id="UP000293195">
    <property type="component" value="Unassembled WGS sequence"/>
</dbReference>
<dbReference type="OrthoDB" id="103819at2759"/>
<protein>
    <submittedName>
        <fullName evidence="2">Uncharacterized protein</fullName>
    </submittedName>
</protein>
<organism evidence="2 5">
    <name type="scientific">Alternaria tenuissima</name>
    <dbReference type="NCBI Taxonomy" id="119927"/>
    <lineage>
        <taxon>Eukaryota</taxon>
        <taxon>Fungi</taxon>
        <taxon>Dikarya</taxon>
        <taxon>Ascomycota</taxon>
        <taxon>Pezizomycotina</taxon>
        <taxon>Dothideomycetes</taxon>
        <taxon>Pleosporomycetidae</taxon>
        <taxon>Pleosporales</taxon>
        <taxon>Pleosporineae</taxon>
        <taxon>Pleosporaceae</taxon>
        <taxon>Alternaria</taxon>
        <taxon>Alternaria sect. Alternaria</taxon>
        <taxon>Alternaria alternata complex</taxon>
    </lineage>
</organism>
<dbReference type="EMBL" id="PDXA01000015">
    <property type="protein sequence ID" value="RYN51709.1"/>
    <property type="molecule type" value="Genomic_DNA"/>
</dbReference>
<dbReference type="AlphaFoldDB" id="A0A4Q4PGT8"/>
<proteinExistence type="predicted"/>
<evidence type="ECO:0000256" key="1">
    <source>
        <dbReference type="SAM" id="MobiDB-lite"/>
    </source>
</evidence>
<evidence type="ECO:0000313" key="7">
    <source>
        <dbReference type="Proteomes" id="UP000293195"/>
    </source>
</evidence>
<dbReference type="CDD" id="cd12148">
    <property type="entry name" value="fungal_TF_MHR"/>
    <property type="match status" value="1"/>
</dbReference>
<sequence>MRETAPNGFKGGDKLIYWVKVAKVSGQIYGKLYSPAAFRKSSEERSRTAAALVKAMNKAWSERGQGSIMDMQENLSLNETEVPSKRRKLRHESQVASEPDANTQSVSSRLEGVFLYADVVVYYSTCALIQRATSLDNSTFIQECLESSRAALTAHMRSNTKFNTGEKTELWAGYVQWSFLQAPLTPFMVLFSNAIQQTDPTDLKSLEDFVTSLESCREFSAGAEKLYKICLLFSKVADFYIQAKIQERQNAQMPSFSGSEQRYTNATNADAPIDLDTIAQFGPHLSALGFVSDPMWSTAEHAPGMATKGQEFYIPESEVNNASGSDGSGTRYDTGGVSHNSIQDWFAGSRYLNGFIDTGIDMQMPEFSFV</sequence>
<evidence type="ECO:0000313" key="4">
    <source>
        <dbReference type="EMBL" id="RYO00630.1"/>
    </source>
</evidence>